<keyword evidence="3" id="KW-1185">Reference proteome</keyword>
<evidence type="ECO:0000259" key="2">
    <source>
        <dbReference type="Pfam" id="PF03478"/>
    </source>
</evidence>
<accession>A0ABM4UF61</accession>
<dbReference type="GeneID" id="140007110"/>
<feature type="domain" description="KIB1-4 beta-propeller" evidence="2">
    <location>
        <begin position="22"/>
        <end position="253"/>
    </location>
</feature>
<proteinExistence type="predicted"/>
<sequence length="344" mass="39918">MENQTFYCLSQPSTKYVRSILELQNKRFWLSSHGWLVLSEKTQFHLWNPKSLESIYLSPLDLQPRQHVEGILLTSSPANPGSFLLLFLANPQSIAFCYIKDQRWTIRSCSKEEINIISGTDDGWRHFCLPIVCNGRIYATACCRRRLAEIEIFKQRLVIRSLHCQLPLFQSVCDHVKMYLVESDGDLFAINFEIHSREAMNIDVFNLDFPTRKWNRVGSCPDRAFFLSNDEAISCRIMITDIERMGNRVYFTRYQGTSLYSYHIEDKTISMSSPCPDLSTSWSTPIWVLPDPEGTEYHHHPGGDQKENGKKDIQVGANGHCETQEKLEEANRTNLNGRIRKWIR</sequence>
<organism evidence="3 4">
    <name type="scientific">Coffea arabica</name>
    <name type="common">Arabian coffee</name>
    <dbReference type="NCBI Taxonomy" id="13443"/>
    <lineage>
        <taxon>Eukaryota</taxon>
        <taxon>Viridiplantae</taxon>
        <taxon>Streptophyta</taxon>
        <taxon>Embryophyta</taxon>
        <taxon>Tracheophyta</taxon>
        <taxon>Spermatophyta</taxon>
        <taxon>Magnoliopsida</taxon>
        <taxon>eudicotyledons</taxon>
        <taxon>Gunneridae</taxon>
        <taxon>Pentapetalae</taxon>
        <taxon>asterids</taxon>
        <taxon>lamiids</taxon>
        <taxon>Gentianales</taxon>
        <taxon>Rubiaceae</taxon>
        <taxon>Ixoroideae</taxon>
        <taxon>Gardenieae complex</taxon>
        <taxon>Bertiereae - Coffeeae clade</taxon>
        <taxon>Coffeeae</taxon>
        <taxon>Coffea</taxon>
    </lineage>
</organism>
<dbReference type="RefSeq" id="XP_071905926.1">
    <property type="nucleotide sequence ID" value="XM_072049825.1"/>
</dbReference>
<dbReference type="PANTHER" id="PTHR40891">
    <property type="entry name" value="DUF295 DOMAIN-CONTAINING PROTEIN"/>
    <property type="match status" value="1"/>
</dbReference>
<dbReference type="InterPro" id="IPR005174">
    <property type="entry name" value="KIB1-4_b-propeller"/>
</dbReference>
<evidence type="ECO:0000313" key="4">
    <source>
        <dbReference type="RefSeq" id="XP_071905926.1"/>
    </source>
</evidence>
<dbReference type="InterPro" id="IPR011043">
    <property type="entry name" value="Gal_Oxase/kelch_b-propeller"/>
</dbReference>
<evidence type="ECO:0000313" key="3">
    <source>
        <dbReference type="Proteomes" id="UP001652660"/>
    </source>
</evidence>
<protein>
    <recommendedName>
        <fullName evidence="2">KIB1-4 beta-propeller domain-containing protein</fullName>
    </recommendedName>
</protein>
<name>A0ABM4UF61_COFAR</name>
<feature type="region of interest" description="Disordered" evidence="1">
    <location>
        <begin position="293"/>
        <end position="312"/>
    </location>
</feature>
<dbReference type="Pfam" id="PF03478">
    <property type="entry name" value="Beta-prop_KIB1-4"/>
    <property type="match status" value="1"/>
</dbReference>
<evidence type="ECO:0000256" key="1">
    <source>
        <dbReference type="SAM" id="MobiDB-lite"/>
    </source>
</evidence>
<dbReference type="Proteomes" id="UP001652660">
    <property type="component" value="Chromosome 5e"/>
</dbReference>
<dbReference type="SUPFAM" id="SSF50965">
    <property type="entry name" value="Galactose oxidase, central domain"/>
    <property type="match status" value="1"/>
</dbReference>
<feature type="compositionally biased region" description="Basic and acidic residues" evidence="1">
    <location>
        <begin position="295"/>
        <end position="312"/>
    </location>
</feature>
<dbReference type="PANTHER" id="PTHR40891:SF1">
    <property type="entry name" value="DUF295 DOMAIN-CONTAINING PROTEIN"/>
    <property type="match status" value="1"/>
</dbReference>
<gene>
    <name evidence="4" type="primary">LOC140007110</name>
</gene>
<reference evidence="4" key="1">
    <citation type="submission" date="2025-08" db="UniProtKB">
        <authorList>
            <consortium name="RefSeq"/>
        </authorList>
    </citation>
    <scope>IDENTIFICATION</scope>
    <source>
        <tissue evidence="4">Leaves</tissue>
    </source>
</reference>